<evidence type="ECO:0000313" key="3">
    <source>
        <dbReference type="Proteomes" id="UP000479293"/>
    </source>
</evidence>
<gene>
    <name evidence="2" type="ORF">GBK04_26515</name>
</gene>
<dbReference type="Proteomes" id="UP000479293">
    <property type="component" value="Unassembled WGS sequence"/>
</dbReference>
<feature type="transmembrane region" description="Helical" evidence="1">
    <location>
        <begin position="196"/>
        <end position="216"/>
    </location>
</feature>
<keyword evidence="1" id="KW-1133">Transmembrane helix</keyword>
<feature type="transmembrane region" description="Helical" evidence="1">
    <location>
        <begin position="98"/>
        <end position="118"/>
    </location>
</feature>
<feature type="transmembrane region" description="Helical" evidence="1">
    <location>
        <begin position="73"/>
        <end position="92"/>
    </location>
</feature>
<keyword evidence="1" id="KW-0812">Transmembrane</keyword>
<evidence type="ECO:0000256" key="1">
    <source>
        <dbReference type="SAM" id="Phobius"/>
    </source>
</evidence>
<dbReference type="RefSeq" id="WP_152764994.1">
    <property type="nucleotide sequence ID" value="NZ_WHLY01000002.1"/>
</dbReference>
<feature type="transmembrane region" description="Helical" evidence="1">
    <location>
        <begin position="319"/>
        <end position="338"/>
    </location>
</feature>
<feature type="transmembrane region" description="Helical" evidence="1">
    <location>
        <begin position="222"/>
        <end position="243"/>
    </location>
</feature>
<feature type="transmembrane region" description="Helical" evidence="1">
    <location>
        <begin position="12"/>
        <end position="32"/>
    </location>
</feature>
<organism evidence="2 3">
    <name type="scientific">Salmonirosea aquatica</name>
    <dbReference type="NCBI Taxonomy" id="2654236"/>
    <lineage>
        <taxon>Bacteria</taxon>
        <taxon>Pseudomonadati</taxon>
        <taxon>Bacteroidota</taxon>
        <taxon>Cytophagia</taxon>
        <taxon>Cytophagales</taxon>
        <taxon>Spirosomataceae</taxon>
        <taxon>Salmonirosea</taxon>
    </lineage>
</organism>
<protein>
    <recommendedName>
        <fullName evidence="4">O-antigen ligase domain-containing protein</fullName>
    </recommendedName>
</protein>
<evidence type="ECO:0000313" key="2">
    <source>
        <dbReference type="EMBL" id="MPR36786.1"/>
    </source>
</evidence>
<proteinExistence type="predicted"/>
<accession>A0A7C9F8T5</accession>
<keyword evidence="3" id="KW-1185">Reference proteome</keyword>
<keyword evidence="1" id="KW-0472">Membrane</keyword>
<name>A0A7C9F8T5_9BACT</name>
<sequence>MSTKSLIRLFHFLRYSAGIAMMFNGFPLVFFIRDTLHIGPASNVFTAYFFGLALILMFPTHLFTRLYKPNFTLLKYAVLFLAIALYHFFVFNNSGFDWFVEIGNFAFTFAFLFLLIHVPNEVKDTLVPILFLFAFFSNLTLIYSLLTDPNWKIGMRAAVTFENAGAQEGGNPHIAARNGLVCMLTGAVLAWRYNHLLIKLFLIVSIIFSLAVIILAQVKSSLLAIGLMVCFFLFFNARFSNIAKIGRSIFRVRNIVILALLIVGLNVFLSRYSDLYSLLYGYWFGFQTKLMDVIFTASGVKVSSTAVVDASAMGRVTSITYFMNSFGNPALLIIGAGYKNVFMDVPILESIINHGIFGFIFFFGFNYHLFMCTVRELRKPTNPLTLFLAYFFVYFLVLLISNGRPYDVSFWFPYAVMIRFLGIKYLDAEKEVRPEPMAQLA</sequence>
<feature type="transmembrane region" description="Helical" evidence="1">
    <location>
        <begin position="255"/>
        <end position="273"/>
    </location>
</feature>
<feature type="transmembrane region" description="Helical" evidence="1">
    <location>
        <begin position="384"/>
        <end position="402"/>
    </location>
</feature>
<comment type="caution">
    <text evidence="2">The sequence shown here is derived from an EMBL/GenBank/DDBJ whole genome shotgun (WGS) entry which is preliminary data.</text>
</comment>
<dbReference type="EMBL" id="WHLY01000002">
    <property type="protein sequence ID" value="MPR36786.1"/>
    <property type="molecule type" value="Genomic_DNA"/>
</dbReference>
<feature type="transmembrane region" description="Helical" evidence="1">
    <location>
        <begin position="350"/>
        <end position="372"/>
    </location>
</feature>
<feature type="transmembrane region" description="Helical" evidence="1">
    <location>
        <begin position="44"/>
        <end position="64"/>
    </location>
</feature>
<dbReference type="AlphaFoldDB" id="A0A7C9F8T5"/>
<reference evidence="2 3" key="1">
    <citation type="submission" date="2019-10" db="EMBL/GenBank/DDBJ databases">
        <title>Draft Genome Sequence of Cytophagaceae sp. SJW1-29.</title>
        <authorList>
            <person name="Choi A."/>
        </authorList>
    </citation>
    <scope>NUCLEOTIDE SEQUENCE [LARGE SCALE GENOMIC DNA]</scope>
    <source>
        <strain evidence="2 3">SJW1-29</strain>
    </source>
</reference>
<feature type="transmembrane region" description="Helical" evidence="1">
    <location>
        <begin position="125"/>
        <end position="146"/>
    </location>
</feature>
<evidence type="ECO:0008006" key="4">
    <source>
        <dbReference type="Google" id="ProtNLM"/>
    </source>
</evidence>